<keyword evidence="2" id="KW-1185">Reference proteome</keyword>
<proteinExistence type="predicted"/>
<organism evidence="1 2">
    <name type="scientific">Caerostris extrusa</name>
    <name type="common">Bark spider</name>
    <name type="synonym">Caerostris bankana</name>
    <dbReference type="NCBI Taxonomy" id="172846"/>
    <lineage>
        <taxon>Eukaryota</taxon>
        <taxon>Metazoa</taxon>
        <taxon>Ecdysozoa</taxon>
        <taxon>Arthropoda</taxon>
        <taxon>Chelicerata</taxon>
        <taxon>Arachnida</taxon>
        <taxon>Araneae</taxon>
        <taxon>Araneomorphae</taxon>
        <taxon>Entelegynae</taxon>
        <taxon>Araneoidea</taxon>
        <taxon>Araneidae</taxon>
        <taxon>Caerostris</taxon>
    </lineage>
</organism>
<comment type="caution">
    <text evidence="1">The sequence shown here is derived from an EMBL/GenBank/DDBJ whole genome shotgun (WGS) entry which is preliminary data.</text>
</comment>
<reference evidence="1 2" key="1">
    <citation type="submission" date="2021-06" db="EMBL/GenBank/DDBJ databases">
        <title>Caerostris extrusa draft genome.</title>
        <authorList>
            <person name="Kono N."/>
            <person name="Arakawa K."/>
        </authorList>
    </citation>
    <scope>NUCLEOTIDE SEQUENCE [LARGE SCALE GENOMIC DNA]</scope>
</reference>
<evidence type="ECO:0000313" key="1">
    <source>
        <dbReference type="EMBL" id="GIY07298.1"/>
    </source>
</evidence>
<protein>
    <submittedName>
        <fullName evidence="1">Uncharacterized protein</fullName>
    </submittedName>
</protein>
<dbReference type="AlphaFoldDB" id="A0AAV4QB78"/>
<name>A0AAV4QB78_CAEEX</name>
<evidence type="ECO:0000313" key="2">
    <source>
        <dbReference type="Proteomes" id="UP001054945"/>
    </source>
</evidence>
<dbReference type="Proteomes" id="UP001054945">
    <property type="component" value="Unassembled WGS sequence"/>
</dbReference>
<gene>
    <name evidence="1" type="ORF">CEXT_42081</name>
</gene>
<dbReference type="EMBL" id="BPLR01006085">
    <property type="protein sequence ID" value="GIY07298.1"/>
    <property type="molecule type" value="Genomic_DNA"/>
</dbReference>
<sequence>MSISGDGMIQRSSGRFDGLNRIQSGSLEASDSCLVQSTLSAPPPKSWYIIEDGHQGNEQVERSRSSVCAQRLGLQRVTYCNVPLYCNCYCCPD</sequence>
<accession>A0AAV4QB78</accession>